<evidence type="ECO:0000256" key="1">
    <source>
        <dbReference type="ARBA" id="ARBA00001946"/>
    </source>
</evidence>
<evidence type="ECO:0000313" key="10">
    <source>
        <dbReference type="EMBL" id="OUQ05161.1"/>
    </source>
</evidence>
<keyword evidence="4 9" id="KW-0479">Metal-binding</keyword>
<dbReference type="EC" id="3.1.-.-" evidence="9"/>
<dbReference type="NCBIfam" id="TIGR01573">
    <property type="entry name" value="cas2"/>
    <property type="match status" value="1"/>
</dbReference>
<dbReference type="SUPFAM" id="SSF143430">
    <property type="entry name" value="TTP0101/SSO1404-like"/>
    <property type="match status" value="1"/>
</dbReference>
<comment type="similarity">
    <text evidence="2 9">Belongs to the CRISPR-associated endoribonuclease Cas2 protein family.</text>
</comment>
<dbReference type="RefSeq" id="WP_087256524.1">
    <property type="nucleotide sequence ID" value="NZ_JAGZXW010000004.1"/>
</dbReference>
<evidence type="ECO:0000256" key="4">
    <source>
        <dbReference type="ARBA" id="ARBA00022723"/>
    </source>
</evidence>
<evidence type="ECO:0000256" key="8">
    <source>
        <dbReference type="ARBA" id="ARBA00023118"/>
    </source>
</evidence>
<keyword evidence="3 9" id="KW-0540">Nuclease</keyword>
<dbReference type="CDD" id="cd09725">
    <property type="entry name" value="Cas2_I_II_III"/>
    <property type="match status" value="1"/>
</dbReference>
<evidence type="ECO:0000256" key="7">
    <source>
        <dbReference type="ARBA" id="ARBA00022842"/>
    </source>
</evidence>
<evidence type="ECO:0000256" key="5">
    <source>
        <dbReference type="ARBA" id="ARBA00022759"/>
    </source>
</evidence>
<comment type="function">
    <text evidence="9">CRISPR (clustered regularly interspaced short palindromic repeat), is an adaptive immune system that provides protection against mobile genetic elements (viruses, transposable elements and conjugative plasmids). CRISPR clusters contain sequences complementary to antecedent mobile elements and target invading nucleic acids. CRISPR clusters are transcribed and processed into CRISPR RNA (crRNA). Functions as a ssRNA-specific endoribonuclease. Involved in the integration of spacer DNA into the CRISPR cassette.</text>
</comment>
<accession>A0A1Y4QFG2</accession>
<dbReference type="HAMAP" id="MF_01471">
    <property type="entry name" value="Cas2"/>
    <property type="match status" value="1"/>
</dbReference>
<comment type="cofactor">
    <cofactor evidence="1 9">
        <name>Mg(2+)</name>
        <dbReference type="ChEBI" id="CHEBI:18420"/>
    </cofactor>
</comment>
<keyword evidence="6 9" id="KW-0378">Hydrolase</keyword>
<dbReference type="InterPro" id="IPR021127">
    <property type="entry name" value="CRISPR_associated_Cas2"/>
</dbReference>
<keyword evidence="8 9" id="KW-0051">Antiviral defense</keyword>
<dbReference type="Gene3D" id="3.30.70.240">
    <property type="match status" value="1"/>
</dbReference>
<comment type="subunit">
    <text evidence="9">Homodimer, forms a heterotetramer with a Cas1 homodimer.</text>
</comment>
<dbReference type="InterPro" id="IPR019199">
    <property type="entry name" value="Virulence_VapD/CRISPR_Cas2"/>
</dbReference>
<organism evidence="10 11">
    <name type="scientific">Thomasclavelia spiroformis</name>
    <dbReference type="NCBI Taxonomy" id="29348"/>
    <lineage>
        <taxon>Bacteria</taxon>
        <taxon>Bacillati</taxon>
        <taxon>Bacillota</taxon>
        <taxon>Erysipelotrichia</taxon>
        <taxon>Erysipelotrichales</taxon>
        <taxon>Coprobacillaceae</taxon>
        <taxon>Thomasclavelia</taxon>
    </lineage>
</organism>
<dbReference type="PANTHER" id="PTHR34405">
    <property type="entry name" value="CRISPR-ASSOCIATED ENDORIBONUCLEASE CAS2"/>
    <property type="match status" value="1"/>
</dbReference>
<evidence type="ECO:0000256" key="2">
    <source>
        <dbReference type="ARBA" id="ARBA00009959"/>
    </source>
</evidence>
<protein>
    <recommendedName>
        <fullName evidence="9">CRISPR-associated endoribonuclease Cas2</fullName>
        <ecNumber evidence="9">3.1.-.-</ecNumber>
    </recommendedName>
</protein>
<keyword evidence="5 9" id="KW-0255">Endonuclease</keyword>
<dbReference type="GO" id="GO:0004521">
    <property type="term" value="F:RNA endonuclease activity"/>
    <property type="evidence" value="ECO:0007669"/>
    <property type="project" value="InterPro"/>
</dbReference>
<dbReference type="EMBL" id="NFLB01000007">
    <property type="protein sequence ID" value="OUQ05161.1"/>
    <property type="molecule type" value="Genomic_DNA"/>
</dbReference>
<dbReference type="Pfam" id="PF09827">
    <property type="entry name" value="CRISPR_Cas2"/>
    <property type="match status" value="1"/>
</dbReference>
<evidence type="ECO:0000313" key="11">
    <source>
        <dbReference type="Proteomes" id="UP000196258"/>
    </source>
</evidence>
<dbReference type="Proteomes" id="UP000196258">
    <property type="component" value="Unassembled WGS sequence"/>
</dbReference>
<keyword evidence="7 9" id="KW-0460">Magnesium</keyword>
<evidence type="ECO:0000256" key="3">
    <source>
        <dbReference type="ARBA" id="ARBA00022722"/>
    </source>
</evidence>
<dbReference type="PANTHER" id="PTHR34405:SF1">
    <property type="entry name" value="CRISPR-ASSOCIATED ENDORIBONUCLEASE CAS2"/>
    <property type="match status" value="1"/>
</dbReference>
<proteinExistence type="inferred from homology"/>
<evidence type="ECO:0000256" key="9">
    <source>
        <dbReference type="HAMAP-Rule" id="MF_01471"/>
    </source>
</evidence>
<reference evidence="11" key="1">
    <citation type="submission" date="2017-04" db="EMBL/GenBank/DDBJ databases">
        <title>Function of individual gut microbiota members based on whole genome sequencing of pure cultures obtained from chicken caecum.</title>
        <authorList>
            <person name="Medvecky M."/>
            <person name="Cejkova D."/>
            <person name="Polansky O."/>
            <person name="Karasova D."/>
            <person name="Kubasova T."/>
            <person name="Cizek A."/>
            <person name="Rychlik I."/>
        </authorList>
    </citation>
    <scope>NUCLEOTIDE SEQUENCE [LARGE SCALE GENOMIC DNA]</scope>
    <source>
        <strain evidence="11">An149</strain>
    </source>
</reference>
<dbReference type="AlphaFoldDB" id="A0A1Y4QFG2"/>
<name>A0A1Y4QFG2_9FIRM</name>
<dbReference type="GO" id="GO:0016787">
    <property type="term" value="F:hydrolase activity"/>
    <property type="evidence" value="ECO:0007669"/>
    <property type="project" value="UniProtKB-KW"/>
</dbReference>
<comment type="caution">
    <text evidence="10">The sequence shown here is derived from an EMBL/GenBank/DDBJ whole genome shotgun (WGS) entry which is preliminary data.</text>
</comment>
<evidence type="ECO:0000256" key="6">
    <source>
        <dbReference type="ARBA" id="ARBA00022801"/>
    </source>
</evidence>
<feature type="binding site" evidence="9">
    <location>
        <position position="8"/>
    </location>
    <ligand>
        <name>Mg(2+)</name>
        <dbReference type="ChEBI" id="CHEBI:18420"/>
        <note>catalytic</note>
    </ligand>
</feature>
<dbReference type="GO" id="GO:0043571">
    <property type="term" value="P:maintenance of CRISPR repeat elements"/>
    <property type="evidence" value="ECO:0007669"/>
    <property type="project" value="UniProtKB-UniRule"/>
</dbReference>
<dbReference type="GO" id="GO:0046872">
    <property type="term" value="F:metal ion binding"/>
    <property type="evidence" value="ECO:0007669"/>
    <property type="project" value="UniProtKB-UniRule"/>
</dbReference>
<dbReference type="GO" id="GO:0051607">
    <property type="term" value="P:defense response to virus"/>
    <property type="evidence" value="ECO:0007669"/>
    <property type="project" value="UniProtKB-UniRule"/>
</dbReference>
<gene>
    <name evidence="9" type="primary">cas2</name>
    <name evidence="10" type="ORF">B5E91_07515</name>
</gene>
<sequence length="86" mass="10127">MYIIAVYDVHHKRVTKVRKVFKKYLFSVQNSVFEGNITDGKLKRLKNELSKIVDVNYDSICLYKLQSTKYTSKEEIGVVKHFINII</sequence>